<reference evidence="2 3" key="1">
    <citation type="submission" date="2016-05" db="EMBL/GenBank/DDBJ databases">
        <title>Draft Genome Sequence of Algibacter sp. Strain SK-16 Isolated from the Surface Water of Aburatsubo Inlet.</title>
        <authorList>
            <person name="Wong S.-K."/>
            <person name="Yoshizawa S."/>
            <person name="Nakajima Y."/>
            <person name="Ogura Y."/>
            <person name="Tetsuya H."/>
            <person name="Hamasaki K."/>
        </authorList>
    </citation>
    <scope>NUCLEOTIDE SEQUENCE [LARGE SCALE GENOMIC DNA]</scope>
    <source>
        <strain evidence="2 3">SK-16</strain>
    </source>
</reference>
<evidence type="ECO:0000259" key="1">
    <source>
        <dbReference type="PROSITE" id="PS51819"/>
    </source>
</evidence>
<dbReference type="PROSITE" id="PS51819">
    <property type="entry name" value="VOC"/>
    <property type="match status" value="1"/>
</dbReference>
<dbReference type="CDD" id="cd07247">
    <property type="entry name" value="SgaA_N_like"/>
    <property type="match status" value="1"/>
</dbReference>
<feature type="domain" description="VOC" evidence="1">
    <location>
        <begin position="4"/>
        <end position="124"/>
    </location>
</feature>
<dbReference type="Gene3D" id="3.10.180.10">
    <property type="entry name" value="2,3-Dihydroxybiphenyl 1,2-Dioxygenase, domain 1"/>
    <property type="match status" value="1"/>
</dbReference>
<dbReference type="OrthoDB" id="9804235at2"/>
<dbReference type="SUPFAM" id="SSF54593">
    <property type="entry name" value="Glyoxalase/Bleomycin resistance protein/Dihydroxybiphenyl dioxygenase"/>
    <property type="match status" value="1"/>
</dbReference>
<dbReference type="InterPro" id="IPR029068">
    <property type="entry name" value="Glyas_Bleomycin-R_OHBP_Dase"/>
</dbReference>
<gene>
    <name evidence="2" type="ORF">A8C32_07030</name>
</gene>
<accession>A0A1E5SIJ8</accession>
<dbReference type="STRING" id="1849968.A8C32_07030"/>
<name>A0A1E5SIJ8_9FLAO</name>
<evidence type="ECO:0000313" key="2">
    <source>
        <dbReference type="EMBL" id="OEJ98935.1"/>
    </source>
</evidence>
<keyword evidence="3" id="KW-1185">Reference proteome</keyword>
<sequence>MKNAVSWFEIPVKNYERAKKFYTTVMDAEIIDHHMPEQNVKYGMFPHDKDNNGVGGGLIEGEGQTPTVNGPTIYLNAGDDLSLALSKVEPSGGKIIMPKTNIGENGFMAQFTDTEGNRIALHSWM</sequence>
<dbReference type="Proteomes" id="UP000095713">
    <property type="component" value="Unassembled WGS sequence"/>
</dbReference>
<comment type="caution">
    <text evidence="2">The sequence shown here is derived from an EMBL/GenBank/DDBJ whole genome shotgun (WGS) entry which is preliminary data.</text>
</comment>
<dbReference type="PANTHER" id="PTHR33993">
    <property type="entry name" value="GLYOXALASE-RELATED"/>
    <property type="match status" value="1"/>
</dbReference>
<dbReference type="InterPro" id="IPR052164">
    <property type="entry name" value="Anthracycline_SecMetBiosynth"/>
</dbReference>
<dbReference type="RefSeq" id="WP_069831618.1">
    <property type="nucleotide sequence ID" value="NZ_MDJD01000054.1"/>
</dbReference>
<dbReference type="PANTHER" id="PTHR33993:SF2">
    <property type="entry name" value="VOC DOMAIN-CONTAINING PROTEIN"/>
    <property type="match status" value="1"/>
</dbReference>
<proteinExistence type="predicted"/>
<evidence type="ECO:0000313" key="3">
    <source>
        <dbReference type="Proteomes" id="UP000095713"/>
    </source>
</evidence>
<dbReference type="Pfam" id="PF00903">
    <property type="entry name" value="Glyoxalase"/>
    <property type="match status" value="1"/>
</dbReference>
<dbReference type="AlphaFoldDB" id="A0A1E5SIJ8"/>
<protein>
    <submittedName>
        <fullName evidence="2">Glyoxalase</fullName>
    </submittedName>
</protein>
<organism evidence="2 3">
    <name type="scientific">Flavivirga aquatica</name>
    <dbReference type="NCBI Taxonomy" id="1849968"/>
    <lineage>
        <taxon>Bacteria</taxon>
        <taxon>Pseudomonadati</taxon>
        <taxon>Bacteroidota</taxon>
        <taxon>Flavobacteriia</taxon>
        <taxon>Flavobacteriales</taxon>
        <taxon>Flavobacteriaceae</taxon>
        <taxon>Flavivirga</taxon>
    </lineage>
</organism>
<dbReference type="EMBL" id="MDJD01000054">
    <property type="protein sequence ID" value="OEJ98935.1"/>
    <property type="molecule type" value="Genomic_DNA"/>
</dbReference>
<dbReference type="InterPro" id="IPR037523">
    <property type="entry name" value="VOC_core"/>
</dbReference>
<dbReference type="InterPro" id="IPR004360">
    <property type="entry name" value="Glyas_Fos-R_dOase_dom"/>
</dbReference>